<protein>
    <recommendedName>
        <fullName evidence="1">AMP-binding enzyme C-terminal domain-containing protein</fullName>
    </recommendedName>
</protein>
<reference evidence="2" key="1">
    <citation type="submission" date="2021-01" db="UniProtKB">
        <authorList>
            <consortium name="EnsemblMetazoa"/>
        </authorList>
    </citation>
    <scope>IDENTIFICATION</scope>
</reference>
<dbReference type="InterPro" id="IPR025110">
    <property type="entry name" value="AMP-bd_C"/>
</dbReference>
<feature type="domain" description="AMP-binding enzyme C-terminal" evidence="1">
    <location>
        <begin position="6"/>
        <end position="43"/>
    </location>
</feature>
<dbReference type="EnsemblMetazoa" id="XM_022796130">
    <property type="protein sequence ID" value="XP_022651865"/>
    <property type="gene ID" value="LOC111246473"/>
</dbReference>
<dbReference type="InterPro" id="IPR045851">
    <property type="entry name" value="AMP-bd_C_sf"/>
</dbReference>
<organism evidence="2 3">
    <name type="scientific">Varroa destructor</name>
    <name type="common">Honeybee mite</name>
    <dbReference type="NCBI Taxonomy" id="109461"/>
    <lineage>
        <taxon>Eukaryota</taxon>
        <taxon>Metazoa</taxon>
        <taxon>Ecdysozoa</taxon>
        <taxon>Arthropoda</taxon>
        <taxon>Chelicerata</taxon>
        <taxon>Arachnida</taxon>
        <taxon>Acari</taxon>
        <taxon>Parasitiformes</taxon>
        <taxon>Mesostigmata</taxon>
        <taxon>Gamasina</taxon>
        <taxon>Dermanyssoidea</taxon>
        <taxon>Varroidae</taxon>
        <taxon>Varroa</taxon>
    </lineage>
</organism>
<evidence type="ECO:0000259" key="1">
    <source>
        <dbReference type="Pfam" id="PF13193"/>
    </source>
</evidence>
<evidence type="ECO:0000313" key="3">
    <source>
        <dbReference type="Proteomes" id="UP000594260"/>
    </source>
</evidence>
<dbReference type="AlphaFoldDB" id="A0A7M7JHT8"/>
<name>A0A7M7JHT8_VARDE</name>
<accession>A0A7M7JHT8</accession>
<sequence length="138" mass="15598">MIYPLELEDTLHHRPAVKMAAVIGVPTAKAGEAARAFVVLEAHRYQLLGLSIYLCGLAQRPTETISHIQIVTLGFSIHYPEDAHSEDGSIKMFVRLRVPTSERLHGGIEFIRKLPQTEVGRPIRRVLNERHLTTRQNE</sequence>
<dbReference type="Pfam" id="PF13193">
    <property type="entry name" value="AMP-binding_C"/>
    <property type="match status" value="1"/>
</dbReference>
<dbReference type="GeneID" id="111246473"/>
<dbReference type="OMA" id="NERHLTT"/>
<dbReference type="KEGG" id="vde:111246473"/>
<dbReference type="SUPFAM" id="SSF56801">
    <property type="entry name" value="Acetyl-CoA synthetase-like"/>
    <property type="match status" value="1"/>
</dbReference>
<evidence type="ECO:0000313" key="2">
    <source>
        <dbReference type="EnsemblMetazoa" id="XP_022651865"/>
    </source>
</evidence>
<dbReference type="RefSeq" id="XP_022651865.1">
    <property type="nucleotide sequence ID" value="XM_022796130.1"/>
</dbReference>
<dbReference type="Proteomes" id="UP000594260">
    <property type="component" value="Unplaced"/>
</dbReference>
<dbReference type="Gene3D" id="3.30.300.30">
    <property type="match status" value="1"/>
</dbReference>
<keyword evidence="3" id="KW-1185">Reference proteome</keyword>
<dbReference type="InParanoid" id="A0A7M7JHT8"/>
<dbReference type="OrthoDB" id="6507574at2759"/>
<proteinExistence type="predicted"/>